<dbReference type="AlphaFoldDB" id="A0A7X5TN67"/>
<dbReference type="Proteomes" id="UP000518878">
    <property type="component" value="Unassembled WGS sequence"/>
</dbReference>
<accession>A0A7X5TN67</accession>
<dbReference type="Pfam" id="PF08774">
    <property type="entry name" value="VRR_NUC"/>
    <property type="match status" value="1"/>
</dbReference>
<dbReference type="InterPro" id="IPR014883">
    <property type="entry name" value="VRR_NUC"/>
</dbReference>
<keyword evidence="3" id="KW-0378">Hydrolase</keyword>
<dbReference type="GO" id="GO:0003676">
    <property type="term" value="F:nucleic acid binding"/>
    <property type="evidence" value="ECO:0007669"/>
    <property type="project" value="InterPro"/>
</dbReference>
<dbReference type="GO" id="GO:0004518">
    <property type="term" value="F:nuclease activity"/>
    <property type="evidence" value="ECO:0007669"/>
    <property type="project" value="UniProtKB-KW"/>
</dbReference>
<dbReference type="SMART" id="SM00990">
    <property type="entry name" value="VRR_NUC"/>
    <property type="match status" value="1"/>
</dbReference>
<comment type="caution">
    <text evidence="5">The sequence shown here is derived from an EMBL/GenBank/DDBJ whole genome shotgun (WGS) entry which is preliminary data.</text>
</comment>
<protein>
    <submittedName>
        <fullName evidence="5">VRR-NUC domain-containing protein</fullName>
    </submittedName>
</protein>
<name>A0A7X5TN67_9GAMM</name>
<feature type="domain" description="VRR-NUC" evidence="4">
    <location>
        <begin position="1"/>
        <end position="105"/>
    </location>
</feature>
<dbReference type="RefSeq" id="WP_166698074.1">
    <property type="nucleotide sequence ID" value="NZ_JAAQTL010000001.1"/>
</dbReference>
<organism evidence="5 6">
    <name type="scientific">Luteibacter yeojuensis</name>
    <dbReference type="NCBI Taxonomy" id="345309"/>
    <lineage>
        <taxon>Bacteria</taxon>
        <taxon>Pseudomonadati</taxon>
        <taxon>Pseudomonadota</taxon>
        <taxon>Gammaproteobacteria</taxon>
        <taxon>Lysobacterales</taxon>
        <taxon>Rhodanobacteraceae</taxon>
        <taxon>Luteibacter</taxon>
    </lineage>
</organism>
<evidence type="ECO:0000256" key="2">
    <source>
        <dbReference type="ARBA" id="ARBA00022722"/>
    </source>
</evidence>
<dbReference type="GO" id="GO:0016788">
    <property type="term" value="F:hydrolase activity, acting on ester bonds"/>
    <property type="evidence" value="ECO:0007669"/>
    <property type="project" value="InterPro"/>
</dbReference>
<dbReference type="EMBL" id="JAAQTL010000001">
    <property type="protein sequence ID" value="NID14356.1"/>
    <property type="molecule type" value="Genomic_DNA"/>
</dbReference>
<keyword evidence="2" id="KW-0540">Nuclease</keyword>
<gene>
    <name evidence="5" type="ORF">HBF32_02620</name>
</gene>
<evidence type="ECO:0000259" key="4">
    <source>
        <dbReference type="SMART" id="SM00990"/>
    </source>
</evidence>
<reference evidence="5 6" key="1">
    <citation type="journal article" date="2006" name="Int. J. Syst. Evol. Microbiol.">
        <title>Dyella yeojuensis sp. nov., isolated from greenhouse soil in Korea.</title>
        <authorList>
            <person name="Kim B.Y."/>
            <person name="Weon H.Y."/>
            <person name="Lee K.H."/>
            <person name="Seok S.J."/>
            <person name="Kwon S.W."/>
            <person name="Go S.J."/>
            <person name="Stackebrandt E."/>
        </authorList>
    </citation>
    <scope>NUCLEOTIDE SEQUENCE [LARGE SCALE GENOMIC DNA]</scope>
    <source>
        <strain evidence="5 6">DSM 17673</strain>
    </source>
</reference>
<dbReference type="Gene3D" id="3.40.1350.10">
    <property type="match status" value="1"/>
</dbReference>
<sequence length="127" mass="14459">MNSEHIEAVLLMRAVTGAEREWPELRFFAAWPNGGHRSKRTAGLMKAEGVRRGPPDYWFPVQRGGFVGLVIELKTQTGRPSPEQREWIAHLREQGWRAEVCKGWEQAWAVLRDYLAADGCEDAREAA</sequence>
<evidence type="ECO:0000313" key="5">
    <source>
        <dbReference type="EMBL" id="NID14356.1"/>
    </source>
</evidence>
<comment type="cofactor">
    <cofactor evidence="1">
        <name>Mg(2+)</name>
        <dbReference type="ChEBI" id="CHEBI:18420"/>
    </cofactor>
</comment>
<evidence type="ECO:0000256" key="3">
    <source>
        <dbReference type="ARBA" id="ARBA00022801"/>
    </source>
</evidence>
<keyword evidence="6" id="KW-1185">Reference proteome</keyword>
<evidence type="ECO:0000256" key="1">
    <source>
        <dbReference type="ARBA" id="ARBA00001946"/>
    </source>
</evidence>
<proteinExistence type="predicted"/>
<dbReference type="InterPro" id="IPR011856">
    <property type="entry name" value="tRNA_endonuc-like_dom_sf"/>
</dbReference>
<evidence type="ECO:0000313" key="6">
    <source>
        <dbReference type="Proteomes" id="UP000518878"/>
    </source>
</evidence>